<evidence type="ECO:0000256" key="8">
    <source>
        <dbReference type="ARBA" id="ARBA00023128"/>
    </source>
</evidence>
<dbReference type="GeneID" id="36398516"/>
<keyword evidence="4" id="KW-1134">Transmembrane beta strand</keyword>
<evidence type="ECO:0000256" key="4">
    <source>
        <dbReference type="ARBA" id="ARBA00022452"/>
    </source>
</evidence>
<dbReference type="GO" id="GO:0008320">
    <property type="term" value="F:protein transmembrane transporter activity"/>
    <property type="evidence" value="ECO:0007669"/>
    <property type="project" value="InterPro"/>
</dbReference>
<keyword evidence="8" id="KW-0496">Mitochondrion</keyword>
<keyword evidence="9" id="KW-0472">Membrane</keyword>
<dbReference type="Proteomes" id="UP000054928">
    <property type="component" value="Unassembled WGS sequence"/>
</dbReference>
<dbReference type="GO" id="GO:0005741">
    <property type="term" value="C:mitochondrial outer membrane"/>
    <property type="evidence" value="ECO:0007669"/>
    <property type="project" value="UniProtKB-SubCell"/>
</dbReference>
<name>A0A0P1AY84_PLAHL</name>
<dbReference type="RefSeq" id="XP_024583149.1">
    <property type="nucleotide sequence ID" value="XM_024717674.1"/>
</dbReference>
<keyword evidence="3" id="KW-0813">Transport</keyword>
<keyword evidence="7" id="KW-0653">Protein transport</keyword>
<evidence type="ECO:0000256" key="5">
    <source>
        <dbReference type="ARBA" id="ARBA00022692"/>
    </source>
</evidence>
<keyword evidence="11" id="KW-1185">Reference proteome</keyword>
<dbReference type="STRING" id="4781.A0A0P1AY84"/>
<dbReference type="PANTHER" id="PTHR10802">
    <property type="entry name" value="MITOCHONDRIAL IMPORT RECEPTOR SUBUNIT TOM40"/>
    <property type="match status" value="1"/>
</dbReference>
<evidence type="ECO:0000256" key="6">
    <source>
        <dbReference type="ARBA" id="ARBA00022787"/>
    </source>
</evidence>
<dbReference type="AlphaFoldDB" id="A0A0P1AY84"/>
<evidence type="ECO:0000313" key="11">
    <source>
        <dbReference type="Proteomes" id="UP000054928"/>
    </source>
</evidence>
<dbReference type="Pfam" id="PF01459">
    <property type="entry name" value="Porin_3"/>
    <property type="match status" value="1"/>
</dbReference>
<evidence type="ECO:0000256" key="7">
    <source>
        <dbReference type="ARBA" id="ARBA00022927"/>
    </source>
</evidence>
<proteinExistence type="inferred from homology"/>
<accession>A0A0P1AY84</accession>
<dbReference type="OMA" id="TRFNYRW"/>
<evidence type="ECO:0000313" key="10">
    <source>
        <dbReference type="EMBL" id="CEG46780.1"/>
    </source>
</evidence>
<sequence length="386" mass="43028">MYPITQYKYELKPFRLVQNIELPLCNWYKVRVSSTELTADLQSTLQASCCLATLPVPFSRLLVSMGGSSSKSKRSECKQYPVMATSATPEVEVPVFMQQVEQIEKERSKLPNPGLYETAPNELKGPVSPDAFDGFRFDFTRILGQSCSTSHSFLLGTPMIPGGLYQFGANVVMGDPMDPSTFLMSKITPDGYLDARWNQKLSSKWKLRAKSQLKNEEHGSQALADFDYTGEDFTWNIKLSNGPLLGCSYLQSVTPRLALGGEAYYHGKHRKIISAYAGKWTERDWVAMGTYGAMGTLQLAYMRKVGHRIRYGSELVYNYASGEAQTTCGVEMDLGQTRFVSSVDSTFRVATSIEARVLPNFVLSLSAEGFPLKDDFKFGYGAQLSF</sequence>
<evidence type="ECO:0000256" key="3">
    <source>
        <dbReference type="ARBA" id="ARBA00022448"/>
    </source>
</evidence>
<dbReference type="CDD" id="cd07305">
    <property type="entry name" value="Porin3_Tom40"/>
    <property type="match status" value="1"/>
</dbReference>
<dbReference type="InterPro" id="IPR027246">
    <property type="entry name" value="Porin_Euk/Tom40"/>
</dbReference>
<dbReference type="OrthoDB" id="19656at2759"/>
<keyword evidence="6" id="KW-1000">Mitochondrion outer membrane</keyword>
<evidence type="ECO:0000256" key="9">
    <source>
        <dbReference type="ARBA" id="ARBA00023136"/>
    </source>
</evidence>
<dbReference type="Gene3D" id="2.40.160.10">
    <property type="entry name" value="Porin"/>
    <property type="match status" value="1"/>
</dbReference>
<organism evidence="10 11">
    <name type="scientific">Plasmopara halstedii</name>
    <name type="common">Downy mildew of sunflower</name>
    <dbReference type="NCBI Taxonomy" id="4781"/>
    <lineage>
        <taxon>Eukaryota</taxon>
        <taxon>Sar</taxon>
        <taxon>Stramenopiles</taxon>
        <taxon>Oomycota</taxon>
        <taxon>Peronosporomycetes</taxon>
        <taxon>Peronosporales</taxon>
        <taxon>Peronosporaceae</taxon>
        <taxon>Plasmopara</taxon>
    </lineage>
</organism>
<dbReference type="EMBL" id="CCYD01002349">
    <property type="protein sequence ID" value="CEG46780.1"/>
    <property type="molecule type" value="Genomic_DNA"/>
</dbReference>
<reference evidence="11" key="1">
    <citation type="submission" date="2014-09" db="EMBL/GenBank/DDBJ databases">
        <authorList>
            <person name="Sharma Rahul"/>
            <person name="Thines Marco"/>
        </authorList>
    </citation>
    <scope>NUCLEOTIDE SEQUENCE [LARGE SCALE GENOMIC DNA]</scope>
</reference>
<dbReference type="InterPro" id="IPR023614">
    <property type="entry name" value="Porin_dom_sf"/>
</dbReference>
<comment type="subcellular location">
    <subcellularLocation>
        <location evidence="1">Mitochondrion outer membrane</location>
        <topology evidence="1">Multi-pass membrane protein</topology>
    </subcellularLocation>
</comment>
<keyword evidence="5" id="KW-0812">Transmembrane</keyword>
<dbReference type="InterPro" id="IPR037930">
    <property type="entry name" value="Tom40"/>
</dbReference>
<protein>
    <submittedName>
        <fullName evidence="10">Porin family protein</fullName>
    </submittedName>
</protein>
<dbReference type="GO" id="GO:0030150">
    <property type="term" value="P:protein import into mitochondrial matrix"/>
    <property type="evidence" value="ECO:0007669"/>
    <property type="project" value="InterPro"/>
</dbReference>
<comment type="similarity">
    <text evidence="2">Belongs to the Tom40 family.</text>
</comment>
<evidence type="ECO:0000256" key="2">
    <source>
        <dbReference type="ARBA" id="ARBA00010510"/>
    </source>
</evidence>
<evidence type="ECO:0000256" key="1">
    <source>
        <dbReference type="ARBA" id="ARBA00004374"/>
    </source>
</evidence>